<evidence type="ECO:0000259" key="2">
    <source>
        <dbReference type="Pfam" id="PF01494"/>
    </source>
</evidence>
<reference evidence="4" key="1">
    <citation type="submission" date="2016-06" db="EMBL/GenBank/DDBJ databases">
        <authorList>
            <person name="Varghese N."/>
            <person name="Submissions Spin"/>
        </authorList>
    </citation>
    <scope>NUCLEOTIDE SEQUENCE [LARGE SCALE GENOMIC DNA]</scope>
    <source>
        <strain evidence="4">DSM 43168</strain>
    </source>
</reference>
<dbReference type="Gene3D" id="3.50.50.60">
    <property type="entry name" value="FAD/NAD(P)-binding domain"/>
    <property type="match status" value="1"/>
</dbReference>
<dbReference type="PANTHER" id="PTHR43476">
    <property type="entry name" value="3-(3-HYDROXY-PHENYL)PROPIONATE/3-HYDROXYCINNAMIC ACID HYDROXYLASE"/>
    <property type="match status" value="1"/>
</dbReference>
<organism evidence="3 4">
    <name type="scientific">Micromonospora carbonacea</name>
    <dbReference type="NCBI Taxonomy" id="47853"/>
    <lineage>
        <taxon>Bacteria</taxon>
        <taxon>Bacillati</taxon>
        <taxon>Actinomycetota</taxon>
        <taxon>Actinomycetes</taxon>
        <taxon>Micromonosporales</taxon>
        <taxon>Micromonosporaceae</taxon>
        <taxon>Micromonospora</taxon>
    </lineage>
</organism>
<proteinExistence type="predicted"/>
<name>A0A1C4V8F2_9ACTN</name>
<evidence type="ECO:0000313" key="3">
    <source>
        <dbReference type="EMBL" id="SCE80071.1"/>
    </source>
</evidence>
<dbReference type="InterPro" id="IPR002938">
    <property type="entry name" value="FAD-bd"/>
</dbReference>
<keyword evidence="1" id="KW-0560">Oxidoreductase</keyword>
<evidence type="ECO:0000256" key="1">
    <source>
        <dbReference type="ARBA" id="ARBA00023002"/>
    </source>
</evidence>
<feature type="domain" description="FAD-binding" evidence="2">
    <location>
        <begin position="7"/>
        <end position="358"/>
    </location>
</feature>
<evidence type="ECO:0000313" key="4">
    <source>
        <dbReference type="Proteomes" id="UP000183585"/>
    </source>
</evidence>
<dbReference type="GO" id="GO:0016491">
    <property type="term" value="F:oxidoreductase activity"/>
    <property type="evidence" value="ECO:0007669"/>
    <property type="project" value="UniProtKB-KW"/>
</dbReference>
<dbReference type="Pfam" id="PF01494">
    <property type="entry name" value="FAD_binding_3"/>
    <property type="match status" value="1"/>
</dbReference>
<keyword evidence="4" id="KW-1185">Reference proteome</keyword>
<dbReference type="InterPro" id="IPR036188">
    <property type="entry name" value="FAD/NAD-bd_sf"/>
</dbReference>
<accession>A0A1C4V8F2</accession>
<dbReference type="AlphaFoldDB" id="A0A1C4V8F2"/>
<dbReference type="Proteomes" id="UP000183585">
    <property type="component" value="Unassembled WGS sequence"/>
</dbReference>
<protein>
    <submittedName>
        <fullName evidence="3">2-polyprenyl-6-methoxyphenol hydroxylase</fullName>
    </submittedName>
</protein>
<dbReference type="PRINTS" id="PR00420">
    <property type="entry name" value="RNGMNOXGNASE"/>
</dbReference>
<dbReference type="SUPFAM" id="SSF51905">
    <property type="entry name" value="FAD/NAD(P)-binding domain"/>
    <property type="match status" value="1"/>
</dbReference>
<dbReference type="Gene3D" id="3.30.70.2450">
    <property type="match status" value="1"/>
</dbReference>
<dbReference type="RefSeq" id="WP_176734772.1">
    <property type="nucleotide sequence ID" value="NZ_FMCT01000002.1"/>
</dbReference>
<dbReference type="InterPro" id="IPR050631">
    <property type="entry name" value="PheA/TfdB_FAD_monoxygenase"/>
</dbReference>
<gene>
    <name evidence="3" type="ORF">GA0070563_10299</name>
</gene>
<dbReference type="GO" id="GO:0071949">
    <property type="term" value="F:FAD binding"/>
    <property type="evidence" value="ECO:0007669"/>
    <property type="project" value="InterPro"/>
</dbReference>
<dbReference type="PANTHER" id="PTHR43476:SF5">
    <property type="entry name" value="FAD-DEPENDENT MONOOXYGENASE"/>
    <property type="match status" value="1"/>
</dbReference>
<dbReference type="EMBL" id="FMCT01000002">
    <property type="protein sequence ID" value="SCE80071.1"/>
    <property type="molecule type" value="Genomic_DNA"/>
</dbReference>
<sequence>MIAPETAPVVVVGGGPVGLVAALGFAGAGVSVVVLEAGEDGVRAEWRGSTLHPPTLELLDRIGLAESAVSGGVRVDRLQYRDLEIERIAEFPYRLLEGTTRFPFRIQYEQYKLLGQLRAAAVAHPDVDLRYGQQVTSVELDGRWATVTADDRSGVSRRIQTSWLIGADGARSTVRQAAGIGFPGTTHPTRSLVAATRFPLAAAVNDLGPVSYWTGPQGRVSLIRTPDTWRVALSTDVGAGRGASQTPDKQPHPRLVAALDRLVGDRRWADVPLGQHQLYRSHQRVATRFRAGRALLVGDAAHLTSTTGGMGLNSGIHDAFDLTDRLAGCMRRGDDAAEQRAADGYAAVRHAVATQIVQPATSAVRAAVDATGRAVREARLDGLRRKAADPEQATQHLREVSMLETHENVCAR</sequence>